<dbReference type="PROSITE" id="PS50095">
    <property type="entry name" value="PLAT"/>
    <property type="match status" value="4"/>
</dbReference>
<gene>
    <name evidence="4" type="ORF">BOX15_Mlig015218g1</name>
</gene>
<dbReference type="STRING" id="282301.A0A267FTD2"/>
<evidence type="ECO:0000313" key="5">
    <source>
        <dbReference type="Proteomes" id="UP000215902"/>
    </source>
</evidence>
<dbReference type="InterPro" id="IPR001024">
    <property type="entry name" value="PLAT/LH2_dom"/>
</dbReference>
<feature type="domain" description="PLAT" evidence="3">
    <location>
        <begin position="77"/>
        <end position="201"/>
    </location>
</feature>
<dbReference type="PANTHER" id="PTHR45901:SF3">
    <property type="entry name" value="LIPOXYGENASE HOMOLOGY DOMAIN-CONTAINING PROTEIN 1"/>
    <property type="match status" value="1"/>
</dbReference>
<dbReference type="InterPro" id="IPR036392">
    <property type="entry name" value="PLAT/LH2_dom_sf"/>
</dbReference>
<feature type="compositionally biased region" description="Basic residues" evidence="2">
    <location>
        <begin position="1498"/>
        <end position="1508"/>
    </location>
</feature>
<sequence length="1508" mass="162658">MEFPLRLVRSQIGELYKLRLQMSESAGDEWFVKEITLEHLTPDFELLRCPVNRWFSRLREPFEVVHEVLLIEHLKVVTYRVSISSQRAPSASARPFIQLCGSAGHSGARRLHRRRPVEDAADSAAAATATVDATASFALSCVSLGELNKIRVGLESPADSDAWIFDLVTVEEEGTAKQWSFCNSLELYPTQASVTLEPLGPAGSVEGLRPVDWLVELQVSLESGQHQTGQLFLALYGERGHTRDVCLNPDGGQVLRCGERQSFNLRLSNVGKLTKVRLSAQADHHWDNCLLSSLSLTDQSDDSSSTPLVSAALNCRFGREPDALLCKEIPLLPGDSTRLYFVYIRPGQEFGTATDANFFVDVHGERGNTGRRALLLESSPADSGGGGGRWFTHGATRVFRVEAADLGQIEAVIFGLLVGPEQQPAAAARSGCGIFLDRIAVCEQGSDLLATFPSGRWLESSLGDTQVHLKSPELLHRSETEPQVDSSAGPAVLRLRTSRGSSSTFRGPVWVTCFGSKGSSRTQRLSVRESGKDFSPGQEAEFRLDLDGAGRLAFVRLEVNSDASDWELAALTLRSAGNWLETAINTVNATLRRWPNHRFGLSSCLDVSLTPGLLHVDYYVGLRCRRTGDLQQQRRRRRQRQLRLEIEGRGFSSGARLLSRSLAGQELRTAAATSSTTQLHAFLVRSVHLGWLTGVRFSLETEQGEPEVTAAAANRVASAATGSISGGNSEADDEEWQFEEVLVRPGLFNLAELSFVSGDADCRLSATQPDIRLGPPQRTAASAALTAAATAASAFPASSGRYRLALRLGHSAATSSTTPMPGTTPSPAPSSPSAGKSGDKGDADNLGGCCLSLTLHGSLGTSGPHRLHEPGRLPAAGEQLQLASVGSGGFGDLGKISLQLDSHRPEDQVHLASLRLSDLEQPLDFFFPLDCSLEAGQQAEFNASRPGVPQAVSLDYRVSLRLGSARNCGSSAVTSMRIVLHGDLGSSAPGRLLNLRLLPGQTVSRNVRCLSVGHLHSVTIGHEQRGGGQGVYLDSVSVSWRDRAPESRRFRCQRWLDSAWGDGQTQATLTDSAESSDGEKKQPGDLLYELEVHAEPLQRLQASRGLRVRLHPNAKDDAATAATADSLPAAPLKRHQLQVDDVNDSQRQRCLYTFRYPQLPRVAALSLWEDSEDFEDEDKGGEVTDIDGVEEAAAAEAVTSTPLAVTRLRLLQDHRDRFAFVCSRPAQLRVGGGPPTRFALLAVPTYPEADNGGSGTRESRGRWRVRIESELTVESQQPPAVWAALVTPEDGESSRQRLGGFRGDGVEDFELKFENAPDCSDGVYKVRLGLELPVDGEGGDGAAGAAAFAWRPRKLTFQDLDTGASFESAVQLPEPASGLQPGNCLEIQADWPGALLLPAAVYRVRLVPLADDLPGPPTVWLQLFGEDVQLLARQSSGRRLLLASRQVSGDGGGTCWEVHLSALDLGRVSLRGRLRRRVADIGEAAGDSAVPGGAGGSSRRRGRGARTV</sequence>
<evidence type="ECO:0000256" key="2">
    <source>
        <dbReference type="SAM" id="MobiDB-lite"/>
    </source>
</evidence>
<organism evidence="4 5">
    <name type="scientific">Macrostomum lignano</name>
    <dbReference type="NCBI Taxonomy" id="282301"/>
    <lineage>
        <taxon>Eukaryota</taxon>
        <taxon>Metazoa</taxon>
        <taxon>Spiralia</taxon>
        <taxon>Lophotrochozoa</taxon>
        <taxon>Platyhelminthes</taxon>
        <taxon>Rhabditophora</taxon>
        <taxon>Macrostomorpha</taxon>
        <taxon>Macrostomida</taxon>
        <taxon>Macrostomidae</taxon>
        <taxon>Macrostomum</taxon>
    </lineage>
</organism>
<dbReference type="OrthoDB" id="5322100at2759"/>
<comment type="caution">
    <text evidence="4">The sequence shown here is derived from an EMBL/GenBank/DDBJ whole genome shotgun (WGS) entry which is preliminary data.</text>
</comment>
<proteinExistence type="predicted"/>
<feature type="region of interest" description="Disordered" evidence="2">
    <location>
        <begin position="1485"/>
        <end position="1508"/>
    </location>
</feature>
<feature type="region of interest" description="Disordered" evidence="2">
    <location>
        <begin position="812"/>
        <end position="841"/>
    </location>
</feature>
<evidence type="ECO:0000259" key="3">
    <source>
        <dbReference type="PROSITE" id="PS50095"/>
    </source>
</evidence>
<reference evidence="4 5" key="1">
    <citation type="submission" date="2017-06" db="EMBL/GenBank/DDBJ databases">
        <title>A platform for efficient transgenesis in Macrostomum lignano, a flatworm model organism for stem cell research.</title>
        <authorList>
            <person name="Berezikov E."/>
        </authorList>
    </citation>
    <scope>NUCLEOTIDE SEQUENCE [LARGE SCALE GENOMIC DNA]</scope>
    <source>
        <strain evidence="4">DV1</strain>
        <tissue evidence="4">Whole organism</tissue>
    </source>
</reference>
<feature type="domain" description="PLAT" evidence="3">
    <location>
        <begin position="338"/>
        <end position="472"/>
    </location>
</feature>
<evidence type="ECO:0000256" key="1">
    <source>
        <dbReference type="PROSITE-ProRule" id="PRU00152"/>
    </source>
</evidence>
<evidence type="ECO:0000313" key="4">
    <source>
        <dbReference type="EMBL" id="PAA77003.1"/>
    </source>
</evidence>
<name>A0A267FTD2_9PLAT</name>
<feature type="compositionally biased region" description="Low complexity" evidence="2">
    <location>
        <begin position="812"/>
        <end position="821"/>
    </location>
</feature>
<dbReference type="Proteomes" id="UP000215902">
    <property type="component" value="Unassembled WGS sequence"/>
</dbReference>
<accession>A0A267FTD2</accession>
<keyword evidence="5" id="KW-1185">Reference proteome</keyword>
<dbReference type="EMBL" id="NIVC01000773">
    <property type="protein sequence ID" value="PAA77003.1"/>
    <property type="molecule type" value="Genomic_DNA"/>
</dbReference>
<comment type="caution">
    <text evidence="1">Lacks conserved residue(s) required for the propagation of feature annotation.</text>
</comment>
<dbReference type="SUPFAM" id="SSF49723">
    <property type="entry name" value="Lipase/lipooxygenase domain (PLAT/LH2 domain)"/>
    <property type="match status" value="5"/>
</dbReference>
<dbReference type="PANTHER" id="PTHR45901">
    <property type="entry name" value="PROTEIN CBG12474"/>
    <property type="match status" value="1"/>
</dbReference>
<dbReference type="Gene3D" id="2.60.60.20">
    <property type="entry name" value="PLAT/LH2 domain"/>
    <property type="match status" value="5"/>
</dbReference>
<dbReference type="InterPro" id="IPR052970">
    <property type="entry name" value="Inner_ear_hair_cell_LOXHD"/>
</dbReference>
<feature type="domain" description="PLAT" evidence="3">
    <location>
        <begin position="954"/>
        <end position="1070"/>
    </location>
</feature>
<protein>
    <recommendedName>
        <fullName evidence="3">PLAT domain-containing protein</fullName>
    </recommendedName>
</protein>
<feature type="domain" description="PLAT" evidence="3">
    <location>
        <begin position="1"/>
        <end position="69"/>
    </location>
</feature>